<dbReference type="OrthoDB" id="9762792at2"/>
<dbReference type="EMBL" id="FONA01000003">
    <property type="protein sequence ID" value="SFD85289.1"/>
    <property type="molecule type" value="Genomic_DNA"/>
</dbReference>
<dbReference type="AlphaFoldDB" id="A0A1I1VR46"/>
<name>A0A1I1VR46_9BACT</name>
<evidence type="ECO:0000259" key="1">
    <source>
        <dbReference type="Pfam" id="PF12705"/>
    </source>
</evidence>
<dbReference type="eggNOG" id="COG2887">
    <property type="taxonomic scope" value="Bacteria"/>
</dbReference>
<dbReference type="STRING" id="385682.SAMN05444380_10318"/>
<dbReference type="Pfam" id="PF12705">
    <property type="entry name" value="PDDEXK_1"/>
    <property type="match status" value="1"/>
</dbReference>
<gene>
    <name evidence="2" type="ORF">SAMN05444380_10318</name>
</gene>
<dbReference type="InParanoid" id="A0A1I1VR46"/>
<dbReference type="RefSeq" id="WP_010526837.1">
    <property type="nucleotide sequence ID" value="NZ_AFSL01000019.1"/>
</dbReference>
<dbReference type="SUPFAM" id="SSF52540">
    <property type="entry name" value="P-loop containing nucleoside triphosphate hydrolases"/>
    <property type="match status" value="1"/>
</dbReference>
<feature type="domain" description="PD-(D/E)XK endonuclease-like" evidence="1">
    <location>
        <begin position="669"/>
        <end position="959"/>
    </location>
</feature>
<dbReference type="InterPro" id="IPR027417">
    <property type="entry name" value="P-loop_NTPase"/>
</dbReference>
<accession>A0A1I1VR46</accession>
<protein>
    <submittedName>
        <fullName evidence="2">PD-(D/E)XK nuclease superfamily protein</fullName>
    </submittedName>
</protein>
<dbReference type="Gene3D" id="3.90.320.10">
    <property type="match status" value="1"/>
</dbReference>
<dbReference type="Proteomes" id="UP000181976">
    <property type="component" value="Unassembled WGS sequence"/>
</dbReference>
<sequence length="962" mass="111911">MSFFLERLAEYYLQKYSTDISDFCFVFPNRRAGVFFRRHLQNKSPKPIFSPEILTINDFFFYFDKRPVSDNISLIFKLYQSYKEVIDPKTTIDDFIPWGEMCLSDFDDIDKYLADPNQIFKNMADLKALEDDFSHLNQEQIDAIRTFWSSFDPKRLSQLQKSFLELWERMPLLYEHFNDRLDRDREIYEGKLYRSVAQKIKNKTIGEVPFSRVIFAGLNALNNCEKLLLNYLKTQNIADFFWDYPQWILTNPAKPNEKISLFGEHEAARFIKQNLQDFPMPSDWESPTCNGPSKIIIAQAANDLEQTQIAAQFLKDISDNQEDSDHTKTAVVLADETLMLPVIHAIPSQWKSINVTLGYPLKNTPAYSLIDALMTLQRTTRTTANGKTWFYHRHLIGLLRHQYVSPLLGDKRDQLINQLIKANKVFIEKDQIPENDFIKKTLTKVETIEALSSYFMEILLLVYKSLKERPDTDFEQEFVYHLYLTIKRLGEILGKLNEPISTDTWYRLFRKLTDFSTIPFKGEPLNGLQIMGILETRVIDFDNLIITSMNEGTFPHTSPPNSAIPYNLRKGFGLPTIDHQDSIFAYYFYRLIHRAKKVILIWSASDANQQTGEMSRFLHQLYYEFHGKVVTQTYVRKAGTKALPQIMAEKNKQVMVQLSAFLHEHNRALSPSALSTYVECPLRFYYKYLVGAKEPEDISEELDPRIFGNLFHQTVEALYKPFMGQIISEDILKQIAQPDNLRNTLKEIFSLNVPFIKQKQNVFIDLQGKNSLVFEVLIRYLTGFFQNEIKKVPFVIKGLEYSMGMVFKTPSGRSVYLGGNIDRLEEKEGTLKVVDYKTGKGTNRINDIESLFDSSKHPENKAIFQTLLYSLMVEEQTRRAPSAIQPSVVWMRKLFTDSDSNLYLQPVRGKKEVITLDLVKTVFVDSLGKLLDELFDPHMPFKQTPEEKNCNYCIYKEICLKG</sequence>
<keyword evidence="3" id="KW-1185">Reference proteome</keyword>
<dbReference type="InterPro" id="IPR038726">
    <property type="entry name" value="PDDEXK_AddAB-type"/>
</dbReference>
<dbReference type="InterPro" id="IPR011335">
    <property type="entry name" value="Restrct_endonuc-II-like"/>
</dbReference>
<organism evidence="2 3">
    <name type="scientific">Thermophagus xiamenensis</name>
    <dbReference type="NCBI Taxonomy" id="385682"/>
    <lineage>
        <taxon>Bacteria</taxon>
        <taxon>Pseudomonadati</taxon>
        <taxon>Bacteroidota</taxon>
        <taxon>Bacteroidia</taxon>
        <taxon>Marinilabiliales</taxon>
        <taxon>Marinilabiliaceae</taxon>
        <taxon>Thermophagus</taxon>
    </lineage>
</organism>
<evidence type="ECO:0000313" key="3">
    <source>
        <dbReference type="Proteomes" id="UP000181976"/>
    </source>
</evidence>
<dbReference type="SUPFAM" id="SSF52980">
    <property type="entry name" value="Restriction endonuclease-like"/>
    <property type="match status" value="1"/>
</dbReference>
<reference evidence="2 3" key="1">
    <citation type="submission" date="2016-10" db="EMBL/GenBank/DDBJ databases">
        <authorList>
            <person name="de Groot N.N."/>
        </authorList>
    </citation>
    <scope>NUCLEOTIDE SEQUENCE [LARGE SCALE GENOMIC DNA]</scope>
    <source>
        <strain evidence="2 3">DSM 19012</strain>
    </source>
</reference>
<dbReference type="InterPro" id="IPR011604">
    <property type="entry name" value="PDDEXK-like_dom_sf"/>
</dbReference>
<evidence type="ECO:0000313" key="2">
    <source>
        <dbReference type="EMBL" id="SFD85289.1"/>
    </source>
</evidence>
<proteinExistence type="predicted"/>